<feature type="domain" description="ACT" evidence="13">
    <location>
        <begin position="2"/>
        <end position="74"/>
    </location>
</feature>
<keyword evidence="3" id="KW-0678">Repressor</keyword>
<protein>
    <recommendedName>
        <fullName evidence="10">HTH-type transcriptional regulatory protein TyrR</fullName>
    </recommendedName>
</protein>
<organism evidence="14 15">
    <name type="scientific">Phytopseudomonas punonensis</name>
    <dbReference type="NCBI Taxonomy" id="1220495"/>
    <lineage>
        <taxon>Bacteria</taxon>
        <taxon>Pseudomonadati</taxon>
        <taxon>Pseudomonadota</taxon>
        <taxon>Gammaproteobacteria</taxon>
        <taxon>Pseudomonadales</taxon>
        <taxon>Pseudomonadaceae</taxon>
        <taxon>Phytopseudomonas</taxon>
    </lineage>
</organism>
<dbReference type="Pfam" id="PF00989">
    <property type="entry name" value="PAS"/>
    <property type="match status" value="1"/>
</dbReference>
<keyword evidence="5" id="KW-0058">Aromatic hydrocarbons catabolism</keyword>
<dbReference type="InterPro" id="IPR025662">
    <property type="entry name" value="Sigma_54_int_dom_ATP-bd_1"/>
</dbReference>
<dbReference type="Gene3D" id="3.30.70.260">
    <property type="match status" value="1"/>
</dbReference>
<evidence type="ECO:0000256" key="3">
    <source>
        <dbReference type="ARBA" id="ARBA00022491"/>
    </source>
</evidence>
<dbReference type="GO" id="GO:0005737">
    <property type="term" value="C:cytoplasm"/>
    <property type="evidence" value="ECO:0007669"/>
    <property type="project" value="UniProtKB-SubCell"/>
</dbReference>
<evidence type="ECO:0000256" key="7">
    <source>
        <dbReference type="ARBA" id="ARBA00023015"/>
    </source>
</evidence>
<dbReference type="InterPro" id="IPR002078">
    <property type="entry name" value="Sigma_54_int"/>
</dbReference>
<evidence type="ECO:0000256" key="9">
    <source>
        <dbReference type="ARBA" id="ARBA00023163"/>
    </source>
</evidence>
<dbReference type="Proteomes" id="UP000184305">
    <property type="component" value="Unassembled WGS sequence"/>
</dbReference>
<dbReference type="Gene3D" id="1.10.8.60">
    <property type="match status" value="1"/>
</dbReference>
<reference evidence="15" key="1">
    <citation type="submission" date="2016-11" db="EMBL/GenBank/DDBJ databases">
        <authorList>
            <person name="Varghese N."/>
            <person name="Submissions S."/>
        </authorList>
    </citation>
    <scope>NUCLEOTIDE SEQUENCE [LARGE SCALE GENOMIC DNA]</scope>
    <source>
        <strain evidence="15">CECT 8089</strain>
    </source>
</reference>
<dbReference type="PROSITE" id="PS00675">
    <property type="entry name" value="SIGMA54_INTERACT_1"/>
    <property type="match status" value="1"/>
</dbReference>
<dbReference type="GO" id="GO:0006355">
    <property type="term" value="P:regulation of DNA-templated transcription"/>
    <property type="evidence" value="ECO:0007669"/>
    <property type="project" value="InterPro"/>
</dbReference>
<name>A0A1M7FJR0_9GAMM</name>
<dbReference type="PROSITE" id="PS50112">
    <property type="entry name" value="PAS"/>
    <property type="match status" value="1"/>
</dbReference>
<dbReference type="CDD" id="cd00130">
    <property type="entry name" value="PAS"/>
    <property type="match status" value="1"/>
</dbReference>
<dbReference type="GO" id="GO:0005524">
    <property type="term" value="F:ATP binding"/>
    <property type="evidence" value="ECO:0007669"/>
    <property type="project" value="UniProtKB-KW"/>
</dbReference>
<evidence type="ECO:0000256" key="2">
    <source>
        <dbReference type="ARBA" id="ARBA00022490"/>
    </source>
</evidence>
<dbReference type="InterPro" id="IPR003593">
    <property type="entry name" value="AAA+_ATPase"/>
</dbReference>
<dbReference type="PROSITE" id="PS51671">
    <property type="entry name" value="ACT"/>
    <property type="match status" value="1"/>
</dbReference>
<dbReference type="GO" id="GO:0003677">
    <property type="term" value="F:DNA binding"/>
    <property type="evidence" value="ECO:0007669"/>
    <property type="project" value="UniProtKB-KW"/>
</dbReference>
<dbReference type="CDD" id="cd00009">
    <property type="entry name" value="AAA"/>
    <property type="match status" value="1"/>
</dbReference>
<dbReference type="FunFam" id="3.40.50.300:FF:000006">
    <property type="entry name" value="DNA-binding transcriptional regulator NtrC"/>
    <property type="match status" value="1"/>
</dbReference>
<evidence type="ECO:0000256" key="10">
    <source>
        <dbReference type="ARBA" id="ARBA00029500"/>
    </source>
</evidence>
<keyword evidence="6" id="KW-0067">ATP-binding</keyword>
<dbReference type="PANTHER" id="PTHR32071">
    <property type="entry name" value="TRANSCRIPTIONAL REGULATORY PROTEIN"/>
    <property type="match status" value="1"/>
</dbReference>
<keyword evidence="9" id="KW-0804">Transcription</keyword>
<dbReference type="STRING" id="1220495.SAMN05216288_2896"/>
<dbReference type="PROSITE" id="PS50045">
    <property type="entry name" value="SIGMA54_INTERACT_4"/>
    <property type="match status" value="1"/>
</dbReference>
<dbReference type="InterPro" id="IPR025944">
    <property type="entry name" value="Sigma_54_int_dom_CS"/>
</dbReference>
<evidence type="ECO:0000256" key="8">
    <source>
        <dbReference type="ARBA" id="ARBA00023125"/>
    </source>
</evidence>
<dbReference type="Pfam" id="PF18024">
    <property type="entry name" value="HTH_50"/>
    <property type="match status" value="1"/>
</dbReference>
<comment type="subcellular location">
    <subcellularLocation>
        <location evidence="1">Cytoplasm</location>
    </subcellularLocation>
</comment>
<dbReference type="Gene3D" id="1.10.10.60">
    <property type="entry name" value="Homeodomain-like"/>
    <property type="match status" value="1"/>
</dbReference>
<dbReference type="InterPro" id="IPR058031">
    <property type="entry name" value="AAA_lid_NorR"/>
</dbReference>
<dbReference type="NCBIfam" id="TIGR04381">
    <property type="entry name" value="HTH_TypR"/>
    <property type="match status" value="1"/>
</dbReference>
<keyword evidence="2" id="KW-0963">Cytoplasm</keyword>
<keyword evidence="8" id="KW-0238">DNA-binding</keyword>
<evidence type="ECO:0000256" key="4">
    <source>
        <dbReference type="ARBA" id="ARBA00022741"/>
    </source>
</evidence>
<dbReference type="InterPro" id="IPR013767">
    <property type="entry name" value="PAS_fold"/>
</dbReference>
<dbReference type="RefSeq" id="WP_073265498.1">
    <property type="nucleotide sequence ID" value="NZ_FRBQ01000003.1"/>
</dbReference>
<dbReference type="SUPFAM" id="SSF55785">
    <property type="entry name" value="PYP-like sensor domain (PAS domain)"/>
    <property type="match status" value="1"/>
</dbReference>
<evidence type="ECO:0000256" key="6">
    <source>
        <dbReference type="ARBA" id="ARBA00022840"/>
    </source>
</evidence>
<dbReference type="Gene3D" id="3.30.450.20">
    <property type="entry name" value="PAS domain"/>
    <property type="match status" value="1"/>
</dbReference>
<dbReference type="SUPFAM" id="SSF46689">
    <property type="entry name" value="Homeodomain-like"/>
    <property type="match status" value="1"/>
</dbReference>
<dbReference type="SUPFAM" id="SSF52540">
    <property type="entry name" value="P-loop containing nucleoside triphosphate hydrolases"/>
    <property type="match status" value="1"/>
</dbReference>
<dbReference type="InterPro" id="IPR030828">
    <property type="entry name" value="HTH_TyrR"/>
</dbReference>
<keyword evidence="7" id="KW-0805">Transcription regulation</keyword>
<dbReference type="PANTHER" id="PTHR32071:SF3">
    <property type="entry name" value="HTH-TYPE TRANSCRIPTIONAL REGULATORY PROTEIN TYRR"/>
    <property type="match status" value="1"/>
</dbReference>
<keyword evidence="4" id="KW-0547">Nucleotide-binding</keyword>
<evidence type="ECO:0000259" key="12">
    <source>
        <dbReference type="PROSITE" id="PS50112"/>
    </source>
</evidence>
<evidence type="ECO:0000256" key="5">
    <source>
        <dbReference type="ARBA" id="ARBA00022797"/>
    </source>
</evidence>
<dbReference type="OrthoDB" id="9804019at2"/>
<dbReference type="InterPro" id="IPR002912">
    <property type="entry name" value="ACT_dom"/>
</dbReference>
<dbReference type="InterPro" id="IPR000014">
    <property type="entry name" value="PAS"/>
</dbReference>
<dbReference type="PROSITE" id="PS00688">
    <property type="entry name" value="SIGMA54_INTERACT_3"/>
    <property type="match status" value="1"/>
</dbReference>
<dbReference type="Gene3D" id="3.40.50.300">
    <property type="entry name" value="P-loop containing nucleotide triphosphate hydrolases"/>
    <property type="match status" value="1"/>
</dbReference>
<evidence type="ECO:0000259" key="13">
    <source>
        <dbReference type="PROSITE" id="PS51671"/>
    </source>
</evidence>
<evidence type="ECO:0000259" key="11">
    <source>
        <dbReference type="PROSITE" id="PS50045"/>
    </source>
</evidence>
<dbReference type="SMART" id="SM00382">
    <property type="entry name" value="AAA"/>
    <property type="match status" value="1"/>
</dbReference>
<accession>A0A1M7FJR0</accession>
<gene>
    <name evidence="14" type="ORF">SAMN05216288_2896</name>
</gene>
<sequence>MRIHVSFIDRVGITQEVLALLGGRNLNLDAVEMVPPNVYIDAPTLSAAVLDELREALFKVRGVQAVTVVDILPGQRRRLQLDALLAAMSDPVLAVDGHGRVLLANPALIALCGREPEGETLGELFAEPGLHQALLDQHFRLPLREVKLNGQALLLDAAPISETADSGQLAGALLTLYEPSRIGARLAALHHDHAEGFDSLLGDSTPIRTLKARAQRVATLDAPLLIHGETGTGKELVARACHALSPRHSAPFLALNCAALPESLAESELFGYAPGAFTGAQRGGKPGLLELANQGTVFLDEIGEMSPYLQAKLLRFLSDGTFRRVGGDREERVNVRIISATHRDLERMVAEGEFREDLFYRLNVLNLEVPPLRERGQDIVLLARHFMQQACAQIQRTQCRLTPETYPALLGNRWPGNVRQLQNVIFRAAAICESNLVQIDDLDIASTAVAQQTGGEVGSLEAAVSTFEKGLLEKLYASHPSTRQLAARLQTSHSAIATRLRKYGIKGNR</sequence>
<proteinExistence type="predicted"/>
<feature type="domain" description="Sigma-54 factor interaction" evidence="11">
    <location>
        <begin position="200"/>
        <end position="430"/>
    </location>
</feature>
<feature type="domain" description="PAS" evidence="12">
    <location>
        <begin position="77"/>
        <end position="117"/>
    </location>
</feature>
<evidence type="ECO:0000313" key="15">
    <source>
        <dbReference type="Proteomes" id="UP000184305"/>
    </source>
</evidence>
<keyword evidence="15" id="KW-1185">Reference proteome</keyword>
<dbReference type="Pfam" id="PF25601">
    <property type="entry name" value="AAA_lid_14"/>
    <property type="match status" value="1"/>
</dbReference>
<dbReference type="InterPro" id="IPR009057">
    <property type="entry name" value="Homeodomain-like_sf"/>
</dbReference>
<dbReference type="SMART" id="SM00091">
    <property type="entry name" value="PAS"/>
    <property type="match status" value="1"/>
</dbReference>
<evidence type="ECO:0000256" key="1">
    <source>
        <dbReference type="ARBA" id="ARBA00004496"/>
    </source>
</evidence>
<evidence type="ECO:0000313" key="14">
    <source>
        <dbReference type="EMBL" id="SHM04246.1"/>
    </source>
</evidence>
<dbReference type="InterPro" id="IPR035965">
    <property type="entry name" value="PAS-like_dom_sf"/>
</dbReference>
<dbReference type="InterPro" id="IPR027417">
    <property type="entry name" value="P-loop_NTPase"/>
</dbReference>
<dbReference type="EMBL" id="FRBQ01000003">
    <property type="protein sequence ID" value="SHM04246.1"/>
    <property type="molecule type" value="Genomic_DNA"/>
</dbReference>
<dbReference type="AlphaFoldDB" id="A0A1M7FJR0"/>
<dbReference type="Pfam" id="PF00158">
    <property type="entry name" value="Sigma54_activat"/>
    <property type="match status" value="1"/>
</dbReference>